<accession>A0AAN9K933</accession>
<gene>
    <name evidence="2" type="ORF">VNO77_36248</name>
</gene>
<name>A0AAN9K933_CANGL</name>
<dbReference type="AlphaFoldDB" id="A0AAN9K933"/>
<keyword evidence="3" id="KW-1185">Reference proteome</keyword>
<dbReference type="EMBL" id="JAYMYQ010000009">
    <property type="protein sequence ID" value="KAK7312413.1"/>
    <property type="molecule type" value="Genomic_DNA"/>
</dbReference>
<reference evidence="2 3" key="1">
    <citation type="submission" date="2024-01" db="EMBL/GenBank/DDBJ databases">
        <title>The genomes of 5 underutilized Papilionoideae crops provide insights into root nodulation and disease resistanc.</title>
        <authorList>
            <person name="Jiang F."/>
        </authorList>
    </citation>
    <scope>NUCLEOTIDE SEQUENCE [LARGE SCALE GENOMIC DNA]</scope>
    <source>
        <strain evidence="2">LVBAO_FW01</strain>
        <tissue evidence="2">Leaves</tissue>
    </source>
</reference>
<sequence length="113" mass="13009">MQKRRGRPQKLLKDDFDEEVEKVEYDNIVDNFKNGVSNKAMKDSNATKQGRKRKRNLEEKIESVEKNNGVVNGSNSDELIKSTGFRHNGNRRKSKPRRAAETGVLCKQDYVVI</sequence>
<dbReference type="PANTHER" id="PTHR34055:SF1">
    <property type="entry name" value="EXPRESSED PROTEIN"/>
    <property type="match status" value="1"/>
</dbReference>
<organism evidence="2 3">
    <name type="scientific">Canavalia gladiata</name>
    <name type="common">Sword bean</name>
    <name type="synonym">Dolichos gladiatus</name>
    <dbReference type="NCBI Taxonomy" id="3824"/>
    <lineage>
        <taxon>Eukaryota</taxon>
        <taxon>Viridiplantae</taxon>
        <taxon>Streptophyta</taxon>
        <taxon>Embryophyta</taxon>
        <taxon>Tracheophyta</taxon>
        <taxon>Spermatophyta</taxon>
        <taxon>Magnoliopsida</taxon>
        <taxon>eudicotyledons</taxon>
        <taxon>Gunneridae</taxon>
        <taxon>Pentapetalae</taxon>
        <taxon>rosids</taxon>
        <taxon>fabids</taxon>
        <taxon>Fabales</taxon>
        <taxon>Fabaceae</taxon>
        <taxon>Papilionoideae</taxon>
        <taxon>50 kb inversion clade</taxon>
        <taxon>NPAAA clade</taxon>
        <taxon>indigoferoid/millettioid clade</taxon>
        <taxon>Phaseoleae</taxon>
        <taxon>Canavalia</taxon>
    </lineage>
</organism>
<proteinExistence type="predicted"/>
<evidence type="ECO:0000256" key="1">
    <source>
        <dbReference type="SAM" id="MobiDB-lite"/>
    </source>
</evidence>
<evidence type="ECO:0000313" key="3">
    <source>
        <dbReference type="Proteomes" id="UP001367508"/>
    </source>
</evidence>
<feature type="compositionally biased region" description="Basic residues" evidence="1">
    <location>
        <begin position="88"/>
        <end position="97"/>
    </location>
</feature>
<dbReference type="PANTHER" id="PTHR34055">
    <property type="entry name" value="OS09G0491596 PROTEIN"/>
    <property type="match status" value="1"/>
</dbReference>
<comment type="caution">
    <text evidence="2">The sequence shown here is derived from an EMBL/GenBank/DDBJ whole genome shotgun (WGS) entry which is preliminary data.</text>
</comment>
<feature type="compositionally biased region" description="Basic and acidic residues" evidence="1">
    <location>
        <begin position="56"/>
        <end position="65"/>
    </location>
</feature>
<dbReference type="Proteomes" id="UP001367508">
    <property type="component" value="Unassembled WGS sequence"/>
</dbReference>
<protein>
    <submittedName>
        <fullName evidence="2">Uncharacterized protein</fullName>
    </submittedName>
</protein>
<feature type="region of interest" description="Disordered" evidence="1">
    <location>
        <begin position="39"/>
        <end position="100"/>
    </location>
</feature>
<evidence type="ECO:0000313" key="2">
    <source>
        <dbReference type="EMBL" id="KAK7312413.1"/>
    </source>
</evidence>